<dbReference type="InterPro" id="IPR050095">
    <property type="entry name" value="ECF_ABC_transporter_ATP-bd"/>
</dbReference>
<dbReference type="Proteomes" id="UP000002043">
    <property type="component" value="Chromosome"/>
</dbReference>
<evidence type="ECO:0000256" key="3">
    <source>
        <dbReference type="ARBA" id="ARBA00022475"/>
    </source>
</evidence>
<dbReference type="EMBL" id="CP001931">
    <property type="protein sequence ID" value="ADC89679.1"/>
    <property type="molecule type" value="Genomic_DNA"/>
</dbReference>
<evidence type="ECO:0000256" key="4">
    <source>
        <dbReference type="ARBA" id="ARBA00022741"/>
    </source>
</evidence>
<dbReference type="AlphaFoldDB" id="D3SLP9"/>
<dbReference type="SMART" id="SM00382">
    <property type="entry name" value="AAA"/>
    <property type="match status" value="1"/>
</dbReference>
<evidence type="ECO:0000313" key="10">
    <source>
        <dbReference type="Proteomes" id="UP000002043"/>
    </source>
</evidence>
<dbReference type="STRING" id="638303.Thal_1047"/>
<keyword evidence="5" id="KW-0067">ATP-binding</keyword>
<dbReference type="PANTHER" id="PTHR43553:SF27">
    <property type="entry name" value="ENERGY-COUPLING FACTOR TRANSPORTER ATP-BINDING PROTEIN ECFA2"/>
    <property type="match status" value="1"/>
</dbReference>
<dbReference type="PROSITE" id="PS00211">
    <property type="entry name" value="ABC_TRANSPORTER_1"/>
    <property type="match status" value="1"/>
</dbReference>
<protein>
    <submittedName>
        <fullName evidence="9">ABC transporter related protein</fullName>
    </submittedName>
</protein>
<dbReference type="OrthoDB" id="197875at2"/>
<dbReference type="eggNOG" id="COG1122">
    <property type="taxonomic scope" value="Bacteria"/>
</dbReference>
<dbReference type="InterPro" id="IPR017871">
    <property type="entry name" value="ABC_transporter-like_CS"/>
</dbReference>
<reference evidence="10" key="1">
    <citation type="journal article" date="2010" name="Stand. Genomic Sci.">
        <title>Complete genome sequence of Thermocrinis albus type strain (HI 11/12T).</title>
        <authorList>
            <person name="Wirth R."/>
            <person name="Sikorski J."/>
            <person name="Brambilla E."/>
            <person name="Misra M."/>
            <person name="Lapidus A."/>
            <person name="Copeland A."/>
            <person name="Nolan M."/>
            <person name="Lucas S."/>
            <person name="Chen F."/>
            <person name="Tice H."/>
            <person name="Cheng J.F."/>
            <person name="Han C."/>
            <person name="Detter J.C."/>
            <person name="Tapia R."/>
            <person name="Bruce D."/>
            <person name="Goodwin L."/>
            <person name="Pitluck S."/>
            <person name="Pati A."/>
            <person name="Anderson I."/>
            <person name="Ivanova N."/>
            <person name="Mavromatis K."/>
            <person name="Mikhailova N."/>
            <person name="Chen A."/>
            <person name="Palaniappan K."/>
            <person name="Bilek Y."/>
            <person name="Hader T."/>
            <person name="Land M."/>
            <person name="Hauser L."/>
            <person name="Chang Y.J."/>
            <person name="Jeffries C.D."/>
            <person name="Tindall B.J."/>
            <person name="Rohde M."/>
            <person name="Goker M."/>
            <person name="Bristow J."/>
            <person name="Eisen J.A."/>
            <person name="Markowitz V."/>
            <person name="Hugenholtz P."/>
            <person name="Kyrpides N.C."/>
            <person name="Klenk H.P."/>
        </authorList>
    </citation>
    <scope>NUCLEOTIDE SEQUENCE [LARGE SCALE GENOMIC DNA]</scope>
    <source>
        <strain evidence="10">DSM 14484 / JCM 11386 / HI 11/12</strain>
    </source>
</reference>
<dbReference type="Pfam" id="PF00005">
    <property type="entry name" value="ABC_tran"/>
    <property type="match status" value="1"/>
</dbReference>
<evidence type="ECO:0000259" key="8">
    <source>
        <dbReference type="PROSITE" id="PS50893"/>
    </source>
</evidence>
<dbReference type="PANTHER" id="PTHR43553">
    <property type="entry name" value="HEAVY METAL TRANSPORTER"/>
    <property type="match status" value="1"/>
</dbReference>
<dbReference type="KEGG" id="tal:Thal_1047"/>
<dbReference type="SUPFAM" id="SSF52540">
    <property type="entry name" value="P-loop containing nucleoside triphosphate hydrolases"/>
    <property type="match status" value="1"/>
</dbReference>
<name>D3SLP9_THEAH</name>
<evidence type="ECO:0000256" key="6">
    <source>
        <dbReference type="ARBA" id="ARBA00022967"/>
    </source>
</evidence>
<feature type="domain" description="ABC transporter" evidence="8">
    <location>
        <begin position="2"/>
        <end position="231"/>
    </location>
</feature>
<dbReference type="GO" id="GO:0042626">
    <property type="term" value="F:ATPase-coupled transmembrane transporter activity"/>
    <property type="evidence" value="ECO:0007669"/>
    <property type="project" value="TreeGrafter"/>
</dbReference>
<dbReference type="GO" id="GO:0016887">
    <property type="term" value="F:ATP hydrolysis activity"/>
    <property type="evidence" value="ECO:0007669"/>
    <property type="project" value="InterPro"/>
</dbReference>
<dbReference type="CDD" id="cd03225">
    <property type="entry name" value="ABC_cobalt_CbiO_domain1"/>
    <property type="match status" value="1"/>
</dbReference>
<proteinExistence type="predicted"/>
<evidence type="ECO:0000256" key="2">
    <source>
        <dbReference type="ARBA" id="ARBA00022448"/>
    </source>
</evidence>
<keyword evidence="2" id="KW-0813">Transport</keyword>
<sequence>MMELKEVSVKYQDRIAIKDISLKIGKGEKVVLLGINGSGKTTLLKLLNALIYPSSGEFLYKGKKLKDAIKDIRKESIMLFQNPDVMLFNPTVYDEVAYSLRKKGLKESEVKEKVMYWLKELAIEDLVSLPPYKLSGGQKQRVALASVLAAEPQILLLDEPTAHMDLPSVGRLIEIIQKTEATCVISTHHISLAPELGNRLVVLSPHGRLLYDGAPENFLKDTSLLLEAGFMHTHSGSQWHFHSL</sequence>
<evidence type="ECO:0000256" key="1">
    <source>
        <dbReference type="ARBA" id="ARBA00004202"/>
    </source>
</evidence>
<keyword evidence="10" id="KW-1185">Reference proteome</keyword>
<gene>
    <name evidence="9" type="ordered locus">Thal_1047</name>
</gene>
<keyword evidence="6" id="KW-1278">Translocase</keyword>
<dbReference type="InterPro" id="IPR027417">
    <property type="entry name" value="P-loop_NTPase"/>
</dbReference>
<evidence type="ECO:0000256" key="7">
    <source>
        <dbReference type="ARBA" id="ARBA00023136"/>
    </source>
</evidence>
<dbReference type="InterPro" id="IPR003593">
    <property type="entry name" value="AAA+_ATPase"/>
</dbReference>
<organism evidence="9 10">
    <name type="scientific">Thermocrinis albus (strain DSM 14484 / JCM 11386 / HI 11/12)</name>
    <dbReference type="NCBI Taxonomy" id="638303"/>
    <lineage>
        <taxon>Bacteria</taxon>
        <taxon>Pseudomonadati</taxon>
        <taxon>Aquificota</taxon>
        <taxon>Aquificia</taxon>
        <taxon>Aquificales</taxon>
        <taxon>Aquificaceae</taxon>
        <taxon>Thermocrinis</taxon>
    </lineage>
</organism>
<dbReference type="InterPro" id="IPR015856">
    <property type="entry name" value="ABC_transpr_CbiO/EcfA_su"/>
</dbReference>
<dbReference type="GO" id="GO:0043190">
    <property type="term" value="C:ATP-binding cassette (ABC) transporter complex"/>
    <property type="evidence" value="ECO:0007669"/>
    <property type="project" value="TreeGrafter"/>
</dbReference>
<dbReference type="PROSITE" id="PS50893">
    <property type="entry name" value="ABC_TRANSPORTER_2"/>
    <property type="match status" value="1"/>
</dbReference>
<comment type="subcellular location">
    <subcellularLocation>
        <location evidence="1">Cell membrane</location>
        <topology evidence="1">Peripheral membrane protein</topology>
    </subcellularLocation>
</comment>
<dbReference type="Gene3D" id="3.40.50.300">
    <property type="entry name" value="P-loop containing nucleotide triphosphate hydrolases"/>
    <property type="match status" value="1"/>
</dbReference>
<dbReference type="HOGENOM" id="CLU_000604_1_22_0"/>
<keyword evidence="4" id="KW-0547">Nucleotide-binding</keyword>
<keyword evidence="7" id="KW-0472">Membrane</keyword>
<dbReference type="GO" id="GO:0005524">
    <property type="term" value="F:ATP binding"/>
    <property type="evidence" value="ECO:0007669"/>
    <property type="project" value="UniProtKB-KW"/>
</dbReference>
<keyword evidence="3" id="KW-1003">Cell membrane</keyword>
<dbReference type="RefSeq" id="WP_012992085.1">
    <property type="nucleotide sequence ID" value="NC_013894.1"/>
</dbReference>
<evidence type="ECO:0000313" key="9">
    <source>
        <dbReference type="EMBL" id="ADC89679.1"/>
    </source>
</evidence>
<evidence type="ECO:0000256" key="5">
    <source>
        <dbReference type="ARBA" id="ARBA00022840"/>
    </source>
</evidence>
<accession>D3SLP9</accession>
<dbReference type="InterPro" id="IPR003439">
    <property type="entry name" value="ABC_transporter-like_ATP-bd"/>
</dbReference>